<evidence type="ECO:0000256" key="9">
    <source>
        <dbReference type="ARBA" id="ARBA00030520"/>
    </source>
</evidence>
<dbReference type="GO" id="GO:0002161">
    <property type="term" value="F:aminoacyl-tRNA deacylase activity"/>
    <property type="evidence" value="ECO:0007669"/>
    <property type="project" value="InterPro"/>
</dbReference>
<dbReference type="InterPro" id="IPR015413">
    <property type="entry name" value="Methionyl/Leucyl_tRNA_Synth"/>
</dbReference>
<dbReference type="PANTHER" id="PTHR43740">
    <property type="entry name" value="LEUCYL-TRNA SYNTHETASE"/>
    <property type="match status" value="1"/>
</dbReference>
<evidence type="ECO:0000256" key="7">
    <source>
        <dbReference type="ARBA" id="ARBA00022917"/>
    </source>
</evidence>
<protein>
    <recommendedName>
        <fullName evidence="3">leucine--tRNA ligase</fullName>
        <ecNumber evidence="3">6.1.1.4</ecNumber>
    </recommendedName>
    <alternativeName>
        <fullName evidence="9">Leucyl-tRNA synthetase</fullName>
    </alternativeName>
</protein>
<keyword evidence="4 11" id="KW-0436">Ligase</keyword>
<dbReference type="InterPro" id="IPR009080">
    <property type="entry name" value="tRNAsynth_Ia_anticodon-bd"/>
</dbReference>
<dbReference type="Pfam" id="PF09334">
    <property type="entry name" value="tRNA-synt_1g"/>
    <property type="match status" value="1"/>
</dbReference>
<evidence type="ECO:0000256" key="4">
    <source>
        <dbReference type="ARBA" id="ARBA00022598"/>
    </source>
</evidence>
<dbReference type="Gene3D" id="3.40.50.620">
    <property type="entry name" value="HUPs"/>
    <property type="match status" value="2"/>
</dbReference>
<comment type="subcellular location">
    <subcellularLocation>
        <location evidence="1">Mitochondrion matrix</location>
    </subcellularLocation>
</comment>
<dbReference type="SUPFAM" id="SSF52374">
    <property type="entry name" value="Nucleotidylyl transferase"/>
    <property type="match status" value="1"/>
</dbReference>
<dbReference type="HOGENOM" id="CLU_004427_0_0_1"/>
<dbReference type="InterPro" id="IPR013155">
    <property type="entry name" value="M/V/L/I-tRNA-synth_anticd-bd"/>
</dbReference>
<reference evidence="16 17" key="1">
    <citation type="submission" date="2013-02" db="EMBL/GenBank/DDBJ databases">
        <title>Genome sequence of Candida maltosa Xu316, a potential industrial strain for xylitol and ethanol production.</title>
        <authorList>
            <person name="Yu J."/>
            <person name="Wang Q."/>
            <person name="Geng X."/>
            <person name="Bao W."/>
            <person name="He P."/>
            <person name="Cai J."/>
        </authorList>
    </citation>
    <scope>NUCLEOTIDE SEQUENCE [LARGE SCALE GENOMIC DNA]</scope>
    <source>
        <strain evidence="17">Xu316</strain>
    </source>
</reference>
<dbReference type="InterPro" id="IPR025709">
    <property type="entry name" value="Leu_tRNA-synth_edit"/>
</dbReference>
<evidence type="ECO:0000256" key="10">
    <source>
        <dbReference type="ARBA" id="ARBA00047469"/>
    </source>
</evidence>
<dbReference type="PRINTS" id="PR00985">
    <property type="entry name" value="TRNASYNTHLEU"/>
</dbReference>
<evidence type="ECO:0000256" key="1">
    <source>
        <dbReference type="ARBA" id="ARBA00004305"/>
    </source>
</evidence>
<evidence type="ECO:0000259" key="14">
    <source>
        <dbReference type="Pfam" id="PF09334"/>
    </source>
</evidence>
<dbReference type="Gene3D" id="1.10.730.10">
    <property type="entry name" value="Isoleucyl-tRNA Synthetase, Domain 1"/>
    <property type="match status" value="1"/>
</dbReference>
<dbReference type="InterPro" id="IPR002300">
    <property type="entry name" value="aa-tRNA-synth_Ia"/>
</dbReference>
<dbReference type="Pfam" id="PF08264">
    <property type="entry name" value="Anticodon_1"/>
    <property type="match status" value="1"/>
</dbReference>
<dbReference type="Pfam" id="PF00133">
    <property type="entry name" value="tRNA-synt_1"/>
    <property type="match status" value="1"/>
</dbReference>
<keyword evidence="6 11" id="KW-0067">ATP-binding</keyword>
<feature type="domain" description="Methionyl/Leucyl tRNA synthetase" evidence="14">
    <location>
        <begin position="2"/>
        <end position="133"/>
    </location>
</feature>
<name>M3K084_CANMX</name>
<keyword evidence="8 11" id="KW-0030">Aminoacyl-tRNA synthetase</keyword>
<dbReference type="FunFam" id="3.40.50.620:FF:000003">
    <property type="entry name" value="Leucine--tRNA ligase"/>
    <property type="match status" value="1"/>
</dbReference>
<evidence type="ECO:0000256" key="8">
    <source>
        <dbReference type="ARBA" id="ARBA00023146"/>
    </source>
</evidence>
<keyword evidence="5 11" id="KW-0547">Nucleotide-binding</keyword>
<evidence type="ECO:0000313" key="17">
    <source>
        <dbReference type="Proteomes" id="UP000011777"/>
    </source>
</evidence>
<dbReference type="InterPro" id="IPR009008">
    <property type="entry name" value="Val/Leu/Ile-tRNA-synth_edit"/>
</dbReference>
<proteinExistence type="inferred from homology"/>
<organism evidence="16 17">
    <name type="scientific">Candida maltosa (strain Xu316)</name>
    <name type="common">Yeast</name>
    <dbReference type="NCBI Taxonomy" id="1245528"/>
    <lineage>
        <taxon>Eukaryota</taxon>
        <taxon>Fungi</taxon>
        <taxon>Dikarya</taxon>
        <taxon>Ascomycota</taxon>
        <taxon>Saccharomycotina</taxon>
        <taxon>Pichiomycetes</taxon>
        <taxon>Debaryomycetaceae</taxon>
        <taxon>Candida/Lodderomyces clade</taxon>
        <taxon>Candida</taxon>
    </lineage>
</organism>
<dbReference type="FunFam" id="3.40.50.620:FF:000100">
    <property type="entry name" value="probable leucine--tRNA ligase, mitochondrial"/>
    <property type="match status" value="1"/>
</dbReference>
<dbReference type="FunFam" id="1.10.730.10:FF:000002">
    <property type="entry name" value="Leucine--tRNA ligase"/>
    <property type="match status" value="1"/>
</dbReference>
<dbReference type="EC" id="6.1.1.4" evidence="3"/>
<dbReference type="InterPro" id="IPR001412">
    <property type="entry name" value="aa-tRNA-synth_I_CS"/>
</dbReference>
<evidence type="ECO:0000256" key="11">
    <source>
        <dbReference type="RuleBase" id="RU363035"/>
    </source>
</evidence>
<comment type="caution">
    <text evidence="16">The sequence shown here is derived from an EMBL/GenBank/DDBJ whole genome shotgun (WGS) entry which is preliminary data.</text>
</comment>
<dbReference type="GO" id="GO:0005759">
    <property type="term" value="C:mitochondrial matrix"/>
    <property type="evidence" value="ECO:0007669"/>
    <property type="project" value="UniProtKB-SubCell"/>
</dbReference>
<dbReference type="OMA" id="DDVDWAD"/>
<feature type="domain" description="Aminoacyl-tRNA synthetase class Ia" evidence="12">
    <location>
        <begin position="393"/>
        <end position="552"/>
    </location>
</feature>
<dbReference type="SUPFAM" id="SSF47323">
    <property type="entry name" value="Anticodon-binding domain of a subclass of class I aminoacyl-tRNA synthetases"/>
    <property type="match status" value="1"/>
</dbReference>
<dbReference type="InterPro" id="IPR002302">
    <property type="entry name" value="Leu-tRNA-ligase"/>
</dbReference>
<feature type="domain" description="Leucyl-tRNA synthetase editing" evidence="15">
    <location>
        <begin position="183"/>
        <end position="379"/>
    </location>
</feature>
<dbReference type="STRING" id="1245528.M3K084"/>
<dbReference type="GO" id="GO:0004823">
    <property type="term" value="F:leucine-tRNA ligase activity"/>
    <property type="evidence" value="ECO:0007669"/>
    <property type="project" value="UniProtKB-EC"/>
</dbReference>
<dbReference type="PANTHER" id="PTHR43740:SF2">
    <property type="entry name" value="LEUCINE--TRNA LIGASE, MITOCHONDRIAL"/>
    <property type="match status" value="1"/>
</dbReference>
<dbReference type="AlphaFoldDB" id="M3K084"/>
<evidence type="ECO:0000259" key="15">
    <source>
        <dbReference type="Pfam" id="PF13603"/>
    </source>
</evidence>
<evidence type="ECO:0000256" key="3">
    <source>
        <dbReference type="ARBA" id="ARBA00013164"/>
    </source>
</evidence>
<evidence type="ECO:0000313" key="16">
    <source>
        <dbReference type="EMBL" id="EMG48064.1"/>
    </source>
</evidence>
<accession>M3K084</accession>
<dbReference type="GO" id="GO:0032543">
    <property type="term" value="P:mitochondrial translation"/>
    <property type="evidence" value="ECO:0007669"/>
    <property type="project" value="TreeGrafter"/>
</dbReference>
<feature type="domain" description="Methionyl/Valyl/Leucyl/Isoleucyl-tRNA synthetase anticodon-binding" evidence="13">
    <location>
        <begin position="695"/>
        <end position="798"/>
    </location>
</feature>
<dbReference type="PROSITE" id="PS00178">
    <property type="entry name" value="AA_TRNA_LIGASE_I"/>
    <property type="match status" value="1"/>
</dbReference>
<keyword evidence="17" id="KW-1185">Reference proteome</keyword>
<evidence type="ECO:0000256" key="2">
    <source>
        <dbReference type="ARBA" id="ARBA00005594"/>
    </source>
</evidence>
<dbReference type="eggNOG" id="KOG0435">
    <property type="taxonomic scope" value="Eukaryota"/>
</dbReference>
<sequence length="859" mass="96787">MFPYPSGVLHLGHLRVYTISDVVARFKRLNGYKVIHPMGWDAFGLPAENAAVERNINPADWTETNIAKMKEQMEFFLADFDWDREVNTSSPDYYKWTQKIFLMLFEKGLAYRKAAEINWDPVDQTVLANEQVDADGRSWRSGAIVEKRNLEQWFIGITKYAHELNQDLQVLEDWPEKVKTMQKNWIGESQGTEIVIPLSSGFGDVKVFTSRPDTLFSMQFIALALNHPIVEQLAKTDSDLASFIKKAQKIDDPTSKAGYKLKNITASIPIDVNNNVNKTFNIPVYTAPYVLGNYGHGAVMGCPGHDERDFEFWKLHEPATPAAQIVAPKKRLSEKEEYPYTGKTGVLQDKSVLPYGLENIGEYKGKSVKEAMKLITKNLEAHDLGKASTQYRIRDWLISRQRYWGAPIPIVHCQSCGPVAVPDEELPVLLPKVEGYHFGKGNPLEKVDEFVDCKCPKCGGDARRETDTMDTFMDSSWYFFRYLDSKNNTLPIGPEAAKKMPVDLYIGGVEHAILHLLYSRFITKFLSDCGLWNGKPHHKEPFKKLVTQGMVHGKTYTDPKTGRFLKPNEVDLTDANAPLIKKTGVTPNITFEKMSKSKYNGADPTVCIGKYGADVTRAHMLFSAPVSDILNWQEEQISGSDRWLRRVIQLGDAIGELPSDAFKQDVSKSSQSFTNVTLNSEQYPEIKFSSEELALYNEVRKYAKSIADSINVTFSFNTIISDLMKLTNSLTGAVKTSNQYNRDLIIDSYKKLLICMSPVTPSTSEECWERLLQAEGVESPPSIFHEKYPTEEPIESNLVKFNIFINGKHAGTLEALKTLATASDEEIITQVSTIDKVANTITGPIKKLIKKQGMISIVL</sequence>
<evidence type="ECO:0000259" key="13">
    <source>
        <dbReference type="Pfam" id="PF08264"/>
    </source>
</evidence>
<evidence type="ECO:0000259" key="12">
    <source>
        <dbReference type="Pfam" id="PF00133"/>
    </source>
</evidence>
<dbReference type="NCBIfam" id="TIGR00396">
    <property type="entry name" value="leuS_bact"/>
    <property type="match status" value="1"/>
</dbReference>
<dbReference type="CDD" id="cd00812">
    <property type="entry name" value="LeuRS_core"/>
    <property type="match status" value="1"/>
</dbReference>
<evidence type="ECO:0000256" key="6">
    <source>
        <dbReference type="ARBA" id="ARBA00022840"/>
    </source>
</evidence>
<comment type="catalytic activity">
    <reaction evidence="10">
        <text>tRNA(Leu) + L-leucine + ATP = L-leucyl-tRNA(Leu) + AMP + diphosphate</text>
        <dbReference type="Rhea" id="RHEA:11688"/>
        <dbReference type="Rhea" id="RHEA-COMP:9613"/>
        <dbReference type="Rhea" id="RHEA-COMP:9622"/>
        <dbReference type="ChEBI" id="CHEBI:30616"/>
        <dbReference type="ChEBI" id="CHEBI:33019"/>
        <dbReference type="ChEBI" id="CHEBI:57427"/>
        <dbReference type="ChEBI" id="CHEBI:78442"/>
        <dbReference type="ChEBI" id="CHEBI:78494"/>
        <dbReference type="ChEBI" id="CHEBI:456215"/>
        <dbReference type="EC" id="6.1.1.4"/>
    </reaction>
</comment>
<dbReference type="EMBL" id="AOGT01001270">
    <property type="protein sequence ID" value="EMG48064.1"/>
    <property type="molecule type" value="Genomic_DNA"/>
</dbReference>
<dbReference type="Proteomes" id="UP000011777">
    <property type="component" value="Unassembled WGS sequence"/>
</dbReference>
<evidence type="ECO:0000256" key="5">
    <source>
        <dbReference type="ARBA" id="ARBA00022741"/>
    </source>
</evidence>
<dbReference type="Pfam" id="PF13603">
    <property type="entry name" value="tRNA-synt_1_2"/>
    <property type="match status" value="1"/>
</dbReference>
<dbReference type="OrthoDB" id="15954at2759"/>
<dbReference type="GO" id="GO:0005524">
    <property type="term" value="F:ATP binding"/>
    <property type="evidence" value="ECO:0007669"/>
    <property type="project" value="UniProtKB-KW"/>
</dbReference>
<keyword evidence="7 11" id="KW-0648">Protein biosynthesis</keyword>
<dbReference type="InterPro" id="IPR014729">
    <property type="entry name" value="Rossmann-like_a/b/a_fold"/>
</dbReference>
<gene>
    <name evidence="16" type="ORF">G210_1437</name>
</gene>
<comment type="similarity">
    <text evidence="2 11">Belongs to the class-I aminoacyl-tRNA synthetase family.</text>
</comment>
<dbReference type="SUPFAM" id="SSF50677">
    <property type="entry name" value="ValRS/IleRS/LeuRS editing domain"/>
    <property type="match status" value="1"/>
</dbReference>
<dbReference type="GO" id="GO:0006429">
    <property type="term" value="P:leucyl-tRNA aminoacylation"/>
    <property type="evidence" value="ECO:0007669"/>
    <property type="project" value="InterPro"/>
</dbReference>